<protein>
    <submittedName>
        <fullName evidence="1">Uncharacterized protein</fullName>
    </submittedName>
</protein>
<organism evidence="1 2">
    <name type="scientific">Roseovarius mucosus</name>
    <dbReference type="NCBI Taxonomy" id="215743"/>
    <lineage>
        <taxon>Bacteria</taxon>
        <taxon>Pseudomonadati</taxon>
        <taxon>Pseudomonadota</taxon>
        <taxon>Alphaproteobacteria</taxon>
        <taxon>Rhodobacterales</taxon>
        <taxon>Roseobacteraceae</taxon>
        <taxon>Roseovarius</taxon>
    </lineage>
</organism>
<proteinExistence type="predicted"/>
<sequence>MYRGIDTQGGKQPFAAGALSFEYIATPDIRLGYAARLRVVDTEAVSGMTAARNRVAAIYSIWTRLRLILWP</sequence>
<dbReference type="Proteomes" id="UP000192273">
    <property type="component" value="Chromosome"/>
</dbReference>
<gene>
    <name evidence="1" type="ORF">ROSMUCSMR3_01386</name>
</gene>
<name>A0A1V0RM74_9RHOB</name>
<dbReference type="EMBL" id="CP020474">
    <property type="protein sequence ID" value="ARE82879.1"/>
    <property type="molecule type" value="Genomic_DNA"/>
</dbReference>
<dbReference type="AlphaFoldDB" id="A0A1V0RM74"/>
<reference evidence="1 2" key="1">
    <citation type="submission" date="2017-03" db="EMBL/GenBank/DDBJ databases">
        <title>Genome Sequence of Roseovarius mucosus strain SMR3 Isolated from a culture of the Diatom Skeletonema marinoi.</title>
        <authorList>
            <person name="Topel M."/>
            <person name="Pinder M."/>
            <person name="Johansson O.N."/>
            <person name="Kourtchenko O."/>
            <person name="Godhe A."/>
            <person name="Clarke A.K."/>
        </authorList>
    </citation>
    <scope>NUCLEOTIDE SEQUENCE [LARGE SCALE GENOMIC DNA]</scope>
    <source>
        <strain evidence="1 2">SMR3</strain>
    </source>
</reference>
<keyword evidence="2" id="KW-1185">Reference proteome</keyword>
<dbReference type="KEGG" id="rmm:ROSMUCSMR3_01386"/>
<accession>A0A1V0RM74</accession>
<evidence type="ECO:0000313" key="2">
    <source>
        <dbReference type="Proteomes" id="UP000192273"/>
    </source>
</evidence>
<evidence type="ECO:0000313" key="1">
    <source>
        <dbReference type="EMBL" id="ARE82879.1"/>
    </source>
</evidence>